<accession>A0ABX3CGB1</accession>
<dbReference type="InterPro" id="IPR004220">
    <property type="entry name" value="5-COMe_2-OHmuconate_Isoase"/>
</dbReference>
<name>A0ABX3CGB1_9NEIS</name>
<reference evidence="1 2" key="1">
    <citation type="submission" date="2016-09" db="EMBL/GenBank/DDBJ databases">
        <title>Chromobacterium muskegensis sp. nov., an insecticidal bacterium isolated from Sphagnum bogs.</title>
        <authorList>
            <person name="Sparks M.E."/>
            <person name="Blackburn M.B."/>
            <person name="Gundersen-Rindal D.E."/>
            <person name="Mitchell A."/>
            <person name="Farrar R."/>
            <person name="Kuhar D."/>
        </authorList>
    </citation>
    <scope>NUCLEOTIDE SEQUENCE [LARGE SCALE GENOMIC DNA]</scope>
    <source>
        <strain evidence="1 2">14B-1</strain>
    </source>
</reference>
<dbReference type="CDD" id="cd00580">
    <property type="entry name" value="CHMI"/>
    <property type="match status" value="1"/>
</dbReference>
<protein>
    <recommendedName>
        <fullName evidence="3">5-carboxymethyl-2-hydroxymuconate isomerase</fullName>
    </recommendedName>
</protein>
<sequence length="117" mass="12837">MPHCVIECPAELARRQDMKPLMLAVHEAAAASGLFEASDIKVRVLPSEHYLVGGATEPYVHVTSHILAGRSDQQKKRLTEAIARAVCVQLPHVAMVTSEVRDIQRAAYSNRHLIMAG</sequence>
<dbReference type="Gene3D" id="3.30.429.10">
    <property type="entry name" value="Macrophage Migration Inhibitory Factor"/>
    <property type="match status" value="1"/>
</dbReference>
<proteinExistence type="predicted"/>
<dbReference type="PANTHER" id="PTHR37950">
    <property type="entry name" value="4-HYDROXYPHENYLACETATE CATABOLISM PROTEIN"/>
    <property type="match status" value="1"/>
</dbReference>
<evidence type="ECO:0000313" key="2">
    <source>
        <dbReference type="Proteomes" id="UP000180280"/>
    </source>
</evidence>
<dbReference type="EMBL" id="MKCT01000001">
    <property type="protein sequence ID" value="OHX21121.1"/>
    <property type="molecule type" value="Genomic_DNA"/>
</dbReference>
<dbReference type="SUPFAM" id="SSF55331">
    <property type="entry name" value="Tautomerase/MIF"/>
    <property type="match status" value="1"/>
</dbReference>
<gene>
    <name evidence="1" type="ORF">BI344_00825</name>
</gene>
<dbReference type="Pfam" id="PF02962">
    <property type="entry name" value="CHMI"/>
    <property type="match status" value="1"/>
</dbReference>
<evidence type="ECO:0008006" key="3">
    <source>
        <dbReference type="Google" id="ProtNLM"/>
    </source>
</evidence>
<keyword evidence="2" id="KW-1185">Reference proteome</keyword>
<organism evidence="1 2">
    <name type="scientific">Chromobacterium sphagni</name>
    <dbReference type="NCBI Taxonomy" id="1903179"/>
    <lineage>
        <taxon>Bacteria</taxon>
        <taxon>Pseudomonadati</taxon>
        <taxon>Pseudomonadota</taxon>
        <taxon>Betaproteobacteria</taxon>
        <taxon>Neisseriales</taxon>
        <taxon>Chromobacteriaceae</taxon>
        <taxon>Chromobacterium</taxon>
    </lineage>
</organism>
<dbReference type="InterPro" id="IPR014347">
    <property type="entry name" value="Tautomerase/MIF_sf"/>
</dbReference>
<comment type="caution">
    <text evidence="1">The sequence shown here is derived from an EMBL/GenBank/DDBJ whole genome shotgun (WGS) entry which is preliminary data.</text>
</comment>
<dbReference type="Proteomes" id="UP000180280">
    <property type="component" value="Unassembled WGS sequence"/>
</dbReference>
<evidence type="ECO:0000313" key="1">
    <source>
        <dbReference type="EMBL" id="OHX21121.1"/>
    </source>
</evidence>
<dbReference type="PANTHER" id="PTHR37950:SF1">
    <property type="entry name" value="4-HYDROXYPHENYLACETATE CATABOLISM PROTEIN"/>
    <property type="match status" value="1"/>
</dbReference>
<dbReference type="RefSeq" id="WP_071111079.1">
    <property type="nucleotide sequence ID" value="NZ_MKCT01000001.1"/>
</dbReference>